<dbReference type="RefSeq" id="WP_195001405.1">
    <property type="nucleotide sequence ID" value="NZ_JADLQN010000001.1"/>
</dbReference>
<protein>
    <recommendedName>
        <fullName evidence="1">non-specific serine/threonine protein kinase</fullName>
        <ecNumber evidence="1">2.7.11.1</ecNumber>
    </recommendedName>
</protein>
<keyword evidence="9" id="KW-0812">Transmembrane</keyword>
<evidence type="ECO:0000256" key="9">
    <source>
        <dbReference type="SAM" id="Phobius"/>
    </source>
</evidence>
<evidence type="ECO:0000256" key="2">
    <source>
        <dbReference type="ARBA" id="ARBA00022527"/>
    </source>
</evidence>
<evidence type="ECO:0000256" key="7">
    <source>
        <dbReference type="PROSITE-ProRule" id="PRU10141"/>
    </source>
</evidence>
<dbReference type="Gene3D" id="3.30.200.20">
    <property type="entry name" value="Phosphorylase Kinase, domain 1"/>
    <property type="match status" value="1"/>
</dbReference>
<keyword evidence="12" id="KW-1185">Reference proteome</keyword>
<proteinExistence type="predicted"/>
<dbReference type="PROSITE" id="PS50011">
    <property type="entry name" value="PROTEIN_KINASE_DOM"/>
    <property type="match status" value="1"/>
</dbReference>
<dbReference type="InterPro" id="IPR011009">
    <property type="entry name" value="Kinase-like_dom_sf"/>
</dbReference>
<feature type="transmembrane region" description="Helical" evidence="9">
    <location>
        <begin position="366"/>
        <end position="386"/>
    </location>
</feature>
<evidence type="ECO:0000256" key="6">
    <source>
        <dbReference type="ARBA" id="ARBA00022840"/>
    </source>
</evidence>
<gene>
    <name evidence="11" type="ORF">IU449_09010</name>
</gene>
<sequence>MLQPGAVFAGYTVEKLLGRGGMGAVYLARHPRLPRRTALKLLNREAFADPELRARFEREGNLVAQLDHPNIVSVYDRGVEDEQLWISMQYVDGVDGSSLDPRTLPPQRAAQIVAETATALDYAHRMGVLHRDVKPANILLSRAAGQERVFLTDFGIARPQEDTTHLTKTGTVTATLAYASPEQLTGGYLDHRTDQYALACTLFWLLTGRVPFAATQPVAVIHGHLREQPPLLSAVRPGMPSALDVVLNRALSKRIDERFDSCVEFAAAVRQAMGLSAANLAQVQRAPVSAPAVPHAPARSFPNQAPVRPPTPTRAPAPHVAPSAMPPYGHRQPRPGWAPGPATPRPAYPAPNRSPVPRRRGAGTKVALAIIGLVLLLVAAVAVLAWNSDAVRAAIGRSPGEEDLAAMRTAFPGMLPPGTETGDGYQGATCFLYPRWYDFLDSEGYAAALDPWQAKVHCVAGLDPPMSYGFYSYPSAAEARRAADALAAVGEVHGSETVGSRTDRKFVVADRIGPDEAIVVSTFSDPDRWRWVLVFERTGGESELAELLAAVRAAPL</sequence>
<feature type="domain" description="Protein kinase" evidence="10">
    <location>
        <begin position="11"/>
        <end position="273"/>
    </location>
</feature>
<evidence type="ECO:0000313" key="11">
    <source>
        <dbReference type="EMBL" id="MBF6354680.1"/>
    </source>
</evidence>
<keyword evidence="9" id="KW-0472">Membrane</keyword>
<dbReference type="SMART" id="SM00220">
    <property type="entry name" value="S_TKc"/>
    <property type="match status" value="1"/>
</dbReference>
<dbReference type="SUPFAM" id="SSF56112">
    <property type="entry name" value="Protein kinase-like (PK-like)"/>
    <property type="match status" value="1"/>
</dbReference>
<dbReference type="InterPro" id="IPR017441">
    <property type="entry name" value="Protein_kinase_ATP_BS"/>
</dbReference>
<evidence type="ECO:0000313" key="12">
    <source>
        <dbReference type="Proteomes" id="UP000707731"/>
    </source>
</evidence>
<keyword evidence="2 11" id="KW-0723">Serine/threonine-protein kinase</keyword>
<keyword evidence="9" id="KW-1133">Transmembrane helix</keyword>
<name>A0ABS0D973_9NOCA</name>
<dbReference type="Gene3D" id="1.10.510.10">
    <property type="entry name" value="Transferase(Phosphotransferase) domain 1"/>
    <property type="match status" value="1"/>
</dbReference>
<dbReference type="PANTHER" id="PTHR43289">
    <property type="entry name" value="MITOGEN-ACTIVATED PROTEIN KINASE KINASE KINASE 20-RELATED"/>
    <property type="match status" value="1"/>
</dbReference>
<keyword evidence="3" id="KW-0808">Transferase</keyword>
<feature type="compositionally biased region" description="Low complexity" evidence="8">
    <location>
        <begin position="291"/>
        <end position="300"/>
    </location>
</feature>
<dbReference type="CDD" id="cd14014">
    <property type="entry name" value="STKc_PknB_like"/>
    <property type="match status" value="1"/>
</dbReference>
<evidence type="ECO:0000256" key="3">
    <source>
        <dbReference type="ARBA" id="ARBA00022679"/>
    </source>
</evidence>
<dbReference type="InterPro" id="IPR008271">
    <property type="entry name" value="Ser/Thr_kinase_AS"/>
</dbReference>
<keyword evidence="5 11" id="KW-0418">Kinase</keyword>
<comment type="caution">
    <text evidence="11">The sequence shown here is derived from an EMBL/GenBank/DDBJ whole genome shotgun (WGS) entry which is preliminary data.</text>
</comment>
<feature type="binding site" evidence="7">
    <location>
        <position position="40"/>
    </location>
    <ligand>
        <name>ATP</name>
        <dbReference type="ChEBI" id="CHEBI:30616"/>
    </ligand>
</feature>
<evidence type="ECO:0000256" key="5">
    <source>
        <dbReference type="ARBA" id="ARBA00022777"/>
    </source>
</evidence>
<feature type="region of interest" description="Disordered" evidence="8">
    <location>
        <begin position="291"/>
        <end position="359"/>
    </location>
</feature>
<dbReference type="EMBL" id="JADLQN010000001">
    <property type="protein sequence ID" value="MBF6354680.1"/>
    <property type="molecule type" value="Genomic_DNA"/>
</dbReference>
<dbReference type="InterPro" id="IPR000719">
    <property type="entry name" value="Prot_kinase_dom"/>
</dbReference>
<reference evidence="11 12" key="1">
    <citation type="submission" date="2020-10" db="EMBL/GenBank/DDBJ databases">
        <title>Identification of Nocardia species via Next-generation sequencing and recognition of intraspecies genetic diversity.</title>
        <authorList>
            <person name="Li P."/>
            <person name="Li P."/>
            <person name="Lu B."/>
        </authorList>
    </citation>
    <scope>NUCLEOTIDE SEQUENCE [LARGE SCALE GENOMIC DNA]</scope>
    <source>
        <strain evidence="11 12">BJ06-0143</strain>
    </source>
</reference>
<feature type="compositionally biased region" description="Pro residues" evidence="8">
    <location>
        <begin position="336"/>
        <end position="354"/>
    </location>
</feature>
<dbReference type="GO" id="GO:0004674">
    <property type="term" value="F:protein serine/threonine kinase activity"/>
    <property type="evidence" value="ECO:0007669"/>
    <property type="project" value="UniProtKB-KW"/>
</dbReference>
<keyword evidence="6 7" id="KW-0067">ATP-binding</keyword>
<dbReference type="PROSITE" id="PS00107">
    <property type="entry name" value="PROTEIN_KINASE_ATP"/>
    <property type="match status" value="1"/>
</dbReference>
<dbReference type="Proteomes" id="UP000707731">
    <property type="component" value="Unassembled WGS sequence"/>
</dbReference>
<evidence type="ECO:0000256" key="4">
    <source>
        <dbReference type="ARBA" id="ARBA00022741"/>
    </source>
</evidence>
<dbReference type="EC" id="2.7.11.1" evidence="1"/>
<accession>A0ABS0D973</accession>
<dbReference type="PANTHER" id="PTHR43289:SF6">
    <property type="entry name" value="SERINE_THREONINE-PROTEIN KINASE NEKL-3"/>
    <property type="match status" value="1"/>
</dbReference>
<organism evidence="11 12">
    <name type="scientific">Nocardia higoensis</name>
    <dbReference type="NCBI Taxonomy" id="228599"/>
    <lineage>
        <taxon>Bacteria</taxon>
        <taxon>Bacillati</taxon>
        <taxon>Actinomycetota</taxon>
        <taxon>Actinomycetes</taxon>
        <taxon>Mycobacteriales</taxon>
        <taxon>Nocardiaceae</taxon>
        <taxon>Nocardia</taxon>
    </lineage>
</organism>
<dbReference type="Pfam" id="PF00069">
    <property type="entry name" value="Pkinase"/>
    <property type="match status" value="1"/>
</dbReference>
<dbReference type="PROSITE" id="PS00108">
    <property type="entry name" value="PROTEIN_KINASE_ST"/>
    <property type="match status" value="1"/>
</dbReference>
<keyword evidence="4 7" id="KW-0547">Nucleotide-binding</keyword>
<evidence type="ECO:0000259" key="10">
    <source>
        <dbReference type="PROSITE" id="PS50011"/>
    </source>
</evidence>
<evidence type="ECO:0000256" key="1">
    <source>
        <dbReference type="ARBA" id="ARBA00012513"/>
    </source>
</evidence>
<evidence type="ECO:0000256" key="8">
    <source>
        <dbReference type="SAM" id="MobiDB-lite"/>
    </source>
</evidence>